<sequence length="112" mass="11585">MTTENLDYSEVITGDTDIEHVTVIIASGEDVAQYTPLVHDETSGHYKAAVAATKKAQFLSSFAVDATSGAKTHTAIKAISIDPAVVAYPAGMGDELKSGLFAGTPISTQSPA</sequence>
<accession>A0A0H4A1N7</accession>
<name>A0A0H4A1N7_9VIBR</name>
<proteinExistence type="predicted"/>
<organism evidence="1">
    <name type="scientific">Vibrio sp. 1F_97</name>
    <dbReference type="NCBI Taxonomy" id="1652827"/>
    <lineage>
        <taxon>Bacteria</taxon>
        <taxon>Pseudomonadati</taxon>
        <taxon>Pseudomonadota</taxon>
        <taxon>Gammaproteobacteria</taxon>
        <taxon>Vibrionales</taxon>
        <taxon>Vibrionaceae</taxon>
        <taxon>Vibrio</taxon>
    </lineage>
</organism>
<evidence type="ECO:0008006" key="2">
    <source>
        <dbReference type="Google" id="ProtNLM"/>
    </source>
</evidence>
<protein>
    <recommendedName>
        <fullName evidence="2">Phage protein</fullName>
    </recommendedName>
</protein>
<dbReference type="SUPFAM" id="SSF51274">
    <property type="entry name" value="Head decoration protein D (gpD, major capsid protein D)"/>
    <property type="match status" value="1"/>
</dbReference>
<reference evidence="1" key="1">
    <citation type="journal article" date="2015" name="MBio">
        <title>Eco-Evolutionary Dynamics of Episomes among Ecologically Cohesive Bacterial Populations.</title>
        <authorList>
            <person name="Xue H."/>
            <person name="Cordero O.X."/>
            <person name="Camas F.M."/>
            <person name="Trimble W."/>
            <person name="Meyer F."/>
            <person name="Guglielmini J."/>
            <person name="Rocha E.P."/>
            <person name="Polz M.F."/>
        </authorList>
    </citation>
    <scope>NUCLEOTIDE SEQUENCE</scope>
    <source>
        <strain evidence="1">1F_97</strain>
    </source>
</reference>
<dbReference type="Gene3D" id="2.40.300.10">
    <property type="entry name" value="Head decoration protein D"/>
    <property type="match status" value="1"/>
</dbReference>
<dbReference type="EMBL" id="KP795655">
    <property type="protein sequence ID" value="AKN39666.1"/>
    <property type="molecule type" value="Genomic_DNA"/>
</dbReference>
<evidence type="ECO:0000313" key="1">
    <source>
        <dbReference type="EMBL" id="AKN39666.1"/>
    </source>
</evidence>
<dbReference type="AlphaFoldDB" id="A0A0H4A1N7"/>
<dbReference type="InterPro" id="IPR036630">
    <property type="entry name" value="Head_decoration_D_sf"/>
</dbReference>